<feature type="compositionally biased region" description="Low complexity" evidence="1">
    <location>
        <begin position="551"/>
        <end position="569"/>
    </location>
</feature>
<feature type="compositionally biased region" description="Basic and acidic residues" evidence="1">
    <location>
        <begin position="1067"/>
        <end position="1081"/>
    </location>
</feature>
<dbReference type="AlphaFoldDB" id="A0A836YIW5"/>
<comment type="caution">
    <text evidence="2">The sequence shown here is derived from an EMBL/GenBank/DDBJ whole genome shotgun (WGS) entry which is preliminary data.</text>
</comment>
<feature type="compositionally biased region" description="Low complexity" evidence="1">
    <location>
        <begin position="734"/>
        <end position="744"/>
    </location>
</feature>
<feature type="compositionally biased region" description="Low complexity" evidence="1">
    <location>
        <begin position="267"/>
        <end position="297"/>
    </location>
</feature>
<protein>
    <submittedName>
        <fullName evidence="2">Uncharacterized protein</fullName>
    </submittedName>
</protein>
<dbReference type="GeneID" id="94293295"/>
<feature type="compositionally biased region" description="Polar residues" evidence="1">
    <location>
        <begin position="96"/>
        <end position="109"/>
    </location>
</feature>
<feature type="region of interest" description="Disordered" evidence="1">
    <location>
        <begin position="1025"/>
        <end position="1107"/>
    </location>
</feature>
<sequence>MSTQGFFGSNSQQHMWPANADHHESLLNGGLVGSLAGQSPASVVAHGSSASAAHTLTTAAVSPTLGLRANSGHSSTAVLRPGSLLSPTLRGAGNLSKHSTPRTPQSSVRGSAVPPPVPSKPVTPFHSGASDSDVVISQDRSSKHSIAVLSVMRHSGEEGWVRPSFCATPIRAGESLATPGTRETPAECRLTSSFKGVSSVAPHDPTRGQVRVDTIPPLDDTSYRSTPIIHPAMFQAVVTAEHPPPPKPPRHHITPASAANAPPPPHLATATGQPHHSSPQAPASSTAFFPPSLSTTTANSEATLDHRPSQKGVLREAGDPLSIIGPPTLQVSTTTLTTTTKKVRYLLPDEPFDPDAPDPYDIGGMTAEEEAALLNPVKYTRTVEEVVSSYPTLLRRPSAQDSDLSYGRRKTEESQRSDGAPHPTFLFDDGNRWARATNRHAVATTRDPSGMRPTTRLPAPRILQKTSVAHKAPPLCAEDEPFPARQFAEGYGGAPQLSNSRGAGAYLLQRHVQQIATGKHLVRGTVFDTPPMERRRYGQCRREQLGNDLNADAAASAQSNASRRGALPLQQPPPQPQCTITEGLYHKILRRTHQNRRTSLPDSLLPTGAPPQALPLPPEEATREARPTIEHRGRQSNPPSAEPTPLHHGPSVSFRTASRQLQVPQLPRAASQPYTPSTFYYNATKSRKAGSVEVHRIPPTYARVQHSQPAMTSLNGMGATPAGDAGPSPPTYTHPPHSSSAQQHQQRHQNVLTPSQPSSMAHSSLLLSGVRNSAMLDPQPNSAQPRRQGQHSPMLHGSSNYGAMATAPRNGGPVSGYTSARFSKYNGNVSASPLPPPHTPPPPTDEVVHTPNSSSSGGSGGGGGGGKAHHFTAAFSHSPSPPSAGSMPPYSHVRRMSYPSPPRAQPYQYATAYASQPPPQQQHQHKPWQHHPYSPFSPRGAYATAENDRQDVMHGDYARAEKAVDSPFPYNTATGASPMSTPHRHSNSYHNEAVPASCATMPALEANSVMTQVCPSLLARNSRVTYVRDTPQTGRDSGWSRGRRGEPRHNIDKTPTHRTAVAPTKSLRTEALGRPHNEARPHNRPQGSATPPPHRPRSTAAATSSAVQRTAIDFTGHSRGGIGNVGNAAAANPAPAQDFGEGSSVASQAEFYEAPASASSCYTGTQPVAVSERSEDDAVDSDDDNLVKKGPPVLIFSDDDLGSEEYDEYMEERDDYEEDHVESEYRGGGAD</sequence>
<evidence type="ECO:0000313" key="3">
    <source>
        <dbReference type="Proteomes" id="UP000674318"/>
    </source>
</evidence>
<feature type="region of interest" description="Disordered" evidence="1">
    <location>
        <begin position="397"/>
        <end position="429"/>
    </location>
</feature>
<feature type="region of interest" description="Disordered" evidence="1">
    <location>
        <begin position="196"/>
        <end position="218"/>
    </location>
</feature>
<feature type="region of interest" description="Disordered" evidence="1">
    <location>
        <begin position="596"/>
        <end position="652"/>
    </location>
</feature>
<feature type="compositionally biased region" description="Low complexity" evidence="1">
    <location>
        <begin position="1098"/>
        <end position="1107"/>
    </location>
</feature>
<feature type="compositionally biased region" description="Acidic residues" evidence="1">
    <location>
        <begin position="1174"/>
        <end position="1184"/>
    </location>
</feature>
<feature type="region of interest" description="Disordered" evidence="1">
    <location>
        <begin position="239"/>
        <end position="311"/>
    </location>
</feature>
<feature type="region of interest" description="Disordered" evidence="1">
    <location>
        <begin position="1167"/>
        <end position="1231"/>
    </location>
</feature>
<dbReference type="EMBL" id="JAFJZO010000004">
    <property type="protein sequence ID" value="KAG5511681.1"/>
    <property type="molecule type" value="Genomic_DNA"/>
</dbReference>
<feature type="compositionally biased region" description="Basic and acidic residues" evidence="1">
    <location>
        <begin position="1043"/>
        <end position="1055"/>
    </location>
</feature>
<evidence type="ECO:0000256" key="1">
    <source>
        <dbReference type="SAM" id="MobiDB-lite"/>
    </source>
</evidence>
<reference evidence="2 3" key="1">
    <citation type="submission" date="2021-02" db="EMBL/GenBank/DDBJ databases">
        <title>Porcisia hertigi Genome sequencing and assembly.</title>
        <authorList>
            <person name="Almutairi H."/>
            <person name="Gatherer D."/>
        </authorList>
    </citation>
    <scope>NUCLEOTIDE SEQUENCE [LARGE SCALE GENOMIC DNA]</scope>
    <source>
        <strain evidence="2 3">C119</strain>
    </source>
</reference>
<feature type="region of interest" description="Disordered" evidence="1">
    <location>
        <begin position="71"/>
        <end position="134"/>
    </location>
</feature>
<evidence type="ECO:0000313" key="2">
    <source>
        <dbReference type="EMBL" id="KAG5511681.1"/>
    </source>
</evidence>
<keyword evidence="3" id="KW-1185">Reference proteome</keyword>
<organism evidence="2 3">
    <name type="scientific">Porcisia hertigi</name>
    <dbReference type="NCBI Taxonomy" id="2761500"/>
    <lineage>
        <taxon>Eukaryota</taxon>
        <taxon>Discoba</taxon>
        <taxon>Euglenozoa</taxon>
        <taxon>Kinetoplastea</taxon>
        <taxon>Metakinetoplastina</taxon>
        <taxon>Trypanosomatida</taxon>
        <taxon>Trypanosomatidae</taxon>
        <taxon>Leishmaniinae</taxon>
        <taxon>Porcisia</taxon>
    </lineage>
</organism>
<feature type="compositionally biased region" description="Acidic residues" evidence="1">
    <location>
        <begin position="1197"/>
        <end position="1221"/>
    </location>
</feature>
<feature type="compositionally biased region" description="Basic and acidic residues" evidence="1">
    <location>
        <begin position="620"/>
        <end position="633"/>
    </location>
</feature>
<feature type="compositionally biased region" description="Pro residues" evidence="1">
    <location>
        <begin position="608"/>
        <end position="618"/>
    </location>
</feature>
<dbReference type="Proteomes" id="UP000674318">
    <property type="component" value="Unassembled WGS sequence"/>
</dbReference>
<dbReference type="RefSeq" id="XP_067759773.1">
    <property type="nucleotide sequence ID" value="XM_067903218.1"/>
</dbReference>
<feature type="compositionally biased region" description="Polar residues" evidence="1">
    <location>
        <begin position="816"/>
        <end position="831"/>
    </location>
</feature>
<feature type="region of interest" description="Disordered" evidence="1">
    <location>
        <begin position="551"/>
        <end position="579"/>
    </location>
</feature>
<feature type="compositionally biased region" description="Polar residues" evidence="1">
    <location>
        <begin position="779"/>
        <end position="801"/>
    </location>
</feature>
<dbReference type="KEGG" id="phet:94293295"/>
<feature type="compositionally biased region" description="Gly residues" evidence="1">
    <location>
        <begin position="857"/>
        <end position="866"/>
    </location>
</feature>
<name>A0A836YIW5_9TRYP</name>
<dbReference type="OrthoDB" id="267401at2759"/>
<feature type="compositionally biased region" description="Polar residues" evidence="1">
    <location>
        <begin position="750"/>
        <end position="761"/>
    </location>
</feature>
<gene>
    <name evidence="2" type="ORF">JKF63_07278</name>
</gene>
<feature type="region of interest" description="Disordered" evidence="1">
    <location>
        <begin position="701"/>
        <end position="761"/>
    </location>
</feature>
<accession>A0A836YIW5</accession>
<proteinExistence type="predicted"/>
<feature type="compositionally biased region" description="Polar residues" evidence="1">
    <location>
        <begin position="705"/>
        <end position="715"/>
    </location>
</feature>
<feature type="compositionally biased region" description="Pro residues" evidence="1">
    <location>
        <begin position="833"/>
        <end position="844"/>
    </location>
</feature>
<feature type="region of interest" description="Disordered" evidence="1">
    <location>
        <begin position="773"/>
        <end position="905"/>
    </location>
</feature>